<keyword evidence="1" id="KW-0547">Nucleotide-binding</keyword>
<dbReference type="InterPro" id="IPR002182">
    <property type="entry name" value="NB-ARC"/>
</dbReference>
<evidence type="ECO:0000259" key="2">
    <source>
        <dbReference type="Pfam" id="PF00931"/>
    </source>
</evidence>
<evidence type="ECO:0000313" key="3">
    <source>
        <dbReference type="EMBL" id="KAF9598304.1"/>
    </source>
</evidence>
<dbReference type="PANTHER" id="PTHR33463">
    <property type="entry name" value="NB-ARC DOMAIN-CONTAINING PROTEIN-RELATED"/>
    <property type="match status" value="1"/>
</dbReference>
<evidence type="ECO:0000256" key="1">
    <source>
        <dbReference type="ARBA" id="ARBA00022840"/>
    </source>
</evidence>
<dbReference type="OrthoDB" id="664960at2759"/>
<dbReference type="GO" id="GO:0005524">
    <property type="term" value="F:ATP binding"/>
    <property type="evidence" value="ECO:0007669"/>
    <property type="project" value="UniProtKB-KW"/>
</dbReference>
<keyword evidence="1" id="KW-0067">ATP-binding</keyword>
<dbReference type="InterPro" id="IPR027417">
    <property type="entry name" value="P-loop_NTPase"/>
</dbReference>
<dbReference type="Gene3D" id="1.10.8.430">
    <property type="entry name" value="Helical domain of apoptotic protease-activating factors"/>
    <property type="match status" value="1"/>
</dbReference>
<dbReference type="InterPro" id="IPR042197">
    <property type="entry name" value="Apaf_helical"/>
</dbReference>
<dbReference type="PANTHER" id="PTHR33463:SF218">
    <property type="entry name" value="DISEASE RESISTANCE PROTEIN RPS2-LIKE"/>
    <property type="match status" value="1"/>
</dbReference>
<comment type="caution">
    <text evidence="3">The sequence shown here is derived from an EMBL/GenBank/DDBJ whole genome shotgun (WGS) entry which is preliminary data.</text>
</comment>
<dbReference type="Proteomes" id="UP000631114">
    <property type="component" value="Unassembled WGS sequence"/>
</dbReference>
<proteinExistence type="predicted"/>
<name>A0A835HFA6_9MAGN</name>
<gene>
    <name evidence="3" type="ORF">IFM89_026571</name>
</gene>
<dbReference type="EMBL" id="JADFTS010000007">
    <property type="protein sequence ID" value="KAF9598304.1"/>
    <property type="molecule type" value="Genomic_DNA"/>
</dbReference>
<dbReference type="GO" id="GO:0043531">
    <property type="term" value="F:ADP binding"/>
    <property type="evidence" value="ECO:0007669"/>
    <property type="project" value="InterPro"/>
</dbReference>
<dbReference type="Gene3D" id="3.40.50.300">
    <property type="entry name" value="P-loop containing nucleotide triphosphate hydrolases"/>
    <property type="match status" value="1"/>
</dbReference>
<reference evidence="3 4" key="1">
    <citation type="submission" date="2020-10" db="EMBL/GenBank/DDBJ databases">
        <title>The Coptis chinensis genome and diversification of protoberbering-type alkaloids.</title>
        <authorList>
            <person name="Wang B."/>
            <person name="Shu S."/>
            <person name="Song C."/>
            <person name="Liu Y."/>
        </authorList>
    </citation>
    <scope>NUCLEOTIDE SEQUENCE [LARGE SCALE GENOMIC DNA]</scope>
    <source>
        <strain evidence="3">HL-2020</strain>
        <tissue evidence="3">Leaf</tissue>
    </source>
</reference>
<dbReference type="SUPFAM" id="SSF52540">
    <property type="entry name" value="P-loop containing nucleoside triphosphate hydrolases"/>
    <property type="match status" value="1"/>
</dbReference>
<keyword evidence="4" id="KW-1185">Reference proteome</keyword>
<feature type="domain" description="NB-ARC" evidence="2">
    <location>
        <begin position="1"/>
        <end position="51"/>
    </location>
</feature>
<organism evidence="3 4">
    <name type="scientific">Coptis chinensis</name>
    <dbReference type="NCBI Taxonomy" id="261450"/>
    <lineage>
        <taxon>Eukaryota</taxon>
        <taxon>Viridiplantae</taxon>
        <taxon>Streptophyta</taxon>
        <taxon>Embryophyta</taxon>
        <taxon>Tracheophyta</taxon>
        <taxon>Spermatophyta</taxon>
        <taxon>Magnoliopsida</taxon>
        <taxon>Ranunculales</taxon>
        <taxon>Ranunculaceae</taxon>
        <taxon>Coptidoideae</taxon>
        <taxon>Coptis</taxon>
    </lineage>
</organism>
<evidence type="ECO:0000313" key="4">
    <source>
        <dbReference type="Proteomes" id="UP000631114"/>
    </source>
</evidence>
<feature type="domain" description="NB-ARC" evidence="2">
    <location>
        <begin position="60"/>
        <end position="106"/>
    </location>
</feature>
<accession>A0A835HFA6</accession>
<sequence length="166" mass="18447">MPGVGKTMLMQAIMAQVKKEKLFDEFTSVVVSQKPDLEKIQDAIAEKLDLKFTGNLRHSLQKCGNCCKVIFTTRIQGVCESMEMDEKIEVEVLSEVESWNLFRSKAGGVVDLLKTVAGNIVKECKGLPLAIVTLGLALRNKDDIAVWDDTLLLPFFLTVQPCKVMV</sequence>
<dbReference type="InterPro" id="IPR050905">
    <property type="entry name" value="Plant_NBS-LRR"/>
</dbReference>
<protein>
    <recommendedName>
        <fullName evidence="2">NB-ARC domain-containing protein</fullName>
    </recommendedName>
</protein>
<dbReference type="Pfam" id="PF00931">
    <property type="entry name" value="NB-ARC"/>
    <property type="match status" value="2"/>
</dbReference>
<dbReference type="AlphaFoldDB" id="A0A835HFA6"/>